<organism evidence="1">
    <name type="scientific">marine sediment metagenome</name>
    <dbReference type="NCBI Taxonomy" id="412755"/>
    <lineage>
        <taxon>unclassified sequences</taxon>
        <taxon>metagenomes</taxon>
        <taxon>ecological metagenomes</taxon>
    </lineage>
</organism>
<dbReference type="InterPro" id="IPR050490">
    <property type="entry name" value="Bact_solute-bd_prot1"/>
</dbReference>
<dbReference type="SUPFAM" id="SSF53850">
    <property type="entry name" value="Periplasmic binding protein-like II"/>
    <property type="match status" value="1"/>
</dbReference>
<name>X1JYE0_9ZZZZ</name>
<dbReference type="Pfam" id="PF01547">
    <property type="entry name" value="SBP_bac_1"/>
    <property type="match status" value="1"/>
</dbReference>
<dbReference type="InterPro" id="IPR006059">
    <property type="entry name" value="SBP"/>
</dbReference>
<evidence type="ECO:0000313" key="1">
    <source>
        <dbReference type="EMBL" id="GAH83274.1"/>
    </source>
</evidence>
<dbReference type="AlphaFoldDB" id="X1JYE0"/>
<dbReference type="Gene3D" id="3.40.190.10">
    <property type="entry name" value="Periplasmic binding protein-like II"/>
    <property type="match status" value="2"/>
</dbReference>
<comment type="caution">
    <text evidence="1">The sequence shown here is derived from an EMBL/GenBank/DDBJ whole genome shotgun (WGS) entry which is preliminary data.</text>
</comment>
<protein>
    <recommendedName>
        <fullName evidence="2">Extracellular solute-binding protein</fullName>
    </recommendedName>
</protein>
<dbReference type="PANTHER" id="PTHR43649:SF12">
    <property type="entry name" value="DIACETYLCHITOBIOSE BINDING PROTEIN DASA"/>
    <property type="match status" value="1"/>
</dbReference>
<feature type="non-terminal residue" evidence="1">
    <location>
        <position position="1"/>
    </location>
</feature>
<dbReference type="EMBL" id="BARU01042292">
    <property type="protein sequence ID" value="GAH83274.1"/>
    <property type="molecule type" value="Genomic_DNA"/>
</dbReference>
<dbReference type="PANTHER" id="PTHR43649">
    <property type="entry name" value="ARABINOSE-BINDING PROTEIN-RELATED"/>
    <property type="match status" value="1"/>
</dbReference>
<reference evidence="1" key="1">
    <citation type="journal article" date="2014" name="Front. Microbiol.">
        <title>High frequency of phylogenetically diverse reductive dehalogenase-homologous genes in deep subseafloor sedimentary metagenomes.</title>
        <authorList>
            <person name="Kawai M."/>
            <person name="Futagami T."/>
            <person name="Toyoda A."/>
            <person name="Takaki Y."/>
            <person name="Nishi S."/>
            <person name="Hori S."/>
            <person name="Arai W."/>
            <person name="Tsubouchi T."/>
            <person name="Morono Y."/>
            <person name="Uchiyama I."/>
            <person name="Ito T."/>
            <person name="Fujiyama A."/>
            <person name="Inagaki F."/>
            <person name="Takami H."/>
        </authorList>
    </citation>
    <scope>NUCLEOTIDE SEQUENCE</scope>
    <source>
        <strain evidence="1">Expedition CK06-06</strain>
    </source>
</reference>
<accession>X1JYE0</accession>
<proteinExistence type="predicted"/>
<sequence length="191" mass="21590">LQFMYDVLYKYKVAPPGSLQYTMDENATLFLQGKVAMTSSHCYVLTLVDNPEMSQVIGKWGVFARPGMSNAATWHCGMPEDAKDKKAAFRFAQYVTNKENLMKLAMAGIPTTRVSIMTSPEILRNNPGFEAVIEVLKRARPDPPLPEWKEVQDFLVRACSEVFAGEKTTQQGLDDAAKEIRILLEQRGYYR</sequence>
<gene>
    <name evidence="1" type="ORF">S03H2_65013</name>
</gene>
<evidence type="ECO:0008006" key="2">
    <source>
        <dbReference type="Google" id="ProtNLM"/>
    </source>
</evidence>